<dbReference type="OrthoDB" id="340431at2759"/>
<accession>G3AFL4</accession>
<gene>
    <name evidence="8" type="ORF">SPAPADRAFT_58128</name>
</gene>
<evidence type="ECO:0000256" key="3">
    <source>
        <dbReference type="ARBA" id="ARBA00022490"/>
    </source>
</evidence>
<dbReference type="GeneID" id="18872334"/>
<dbReference type="GO" id="GO:0061133">
    <property type="term" value="F:endopeptidase activator activity"/>
    <property type="evidence" value="ECO:0007669"/>
    <property type="project" value="TreeGrafter"/>
</dbReference>
<evidence type="ECO:0000256" key="2">
    <source>
        <dbReference type="ARBA" id="ARBA00004496"/>
    </source>
</evidence>
<dbReference type="EMBL" id="GL996499">
    <property type="protein sequence ID" value="EGW35003.1"/>
    <property type="molecule type" value="Genomic_DNA"/>
</dbReference>
<sequence length="298" mass="33137">MPSSKSVKFHAGKVQYDDETNRCTPLPHKGVISIKPSVDEPDFLDFTWSAKSDSTQSSVGTIEKDEFLLIPGDVTIKKIQSCNTGRVIALTFLSSGAKYLYWLQDVGDIDQLDKWTDKDDKIIRDISELIYVNDEDEEEEDEEAETPNEEVEVKDEGSEQQPVATAATAATSAKPDLKLPISSISSVLDLETIDKHLAGLNTEQLKELYGQFLPQSVAENPTKEQILDVIRSGFFQQSEQKLSQYLTQGNGAGYLLAQSLKFDYHGEGIDGFLTGIRELAKKEKSDEKAEGEDTEMKD</sequence>
<dbReference type="Gene3D" id="2.30.29.70">
    <property type="entry name" value="Proteasomal ubiquitin receptor Rpn13/ADRM1"/>
    <property type="match status" value="1"/>
</dbReference>
<feature type="domain" description="Pru" evidence="7">
    <location>
        <begin position="1"/>
        <end position="133"/>
    </location>
</feature>
<dbReference type="GO" id="GO:0008541">
    <property type="term" value="C:proteasome regulatory particle, lid subcomplex"/>
    <property type="evidence" value="ECO:0007669"/>
    <property type="project" value="TreeGrafter"/>
</dbReference>
<evidence type="ECO:0000256" key="1">
    <source>
        <dbReference type="ARBA" id="ARBA00004123"/>
    </source>
</evidence>
<dbReference type="HOGENOM" id="CLU_041798_0_0_1"/>
<dbReference type="GO" id="GO:0070628">
    <property type="term" value="F:proteasome binding"/>
    <property type="evidence" value="ECO:0007669"/>
    <property type="project" value="TreeGrafter"/>
</dbReference>
<keyword evidence="5" id="KW-0539">Nucleus</keyword>
<evidence type="ECO:0000259" key="7">
    <source>
        <dbReference type="PROSITE" id="PS51917"/>
    </source>
</evidence>
<dbReference type="Pfam" id="PF04683">
    <property type="entry name" value="Rpn13_ADRM1_Pru"/>
    <property type="match status" value="1"/>
</dbReference>
<comment type="subcellular location">
    <subcellularLocation>
        <location evidence="2">Cytoplasm</location>
    </subcellularLocation>
    <subcellularLocation>
        <location evidence="1">Nucleus</location>
    </subcellularLocation>
</comment>
<dbReference type="STRING" id="619300.G3AFL4"/>
<evidence type="ECO:0000256" key="4">
    <source>
        <dbReference type="ARBA" id="ARBA00022942"/>
    </source>
</evidence>
<dbReference type="InterPro" id="IPR038633">
    <property type="entry name" value="Rpn13/ADRM1_Pru_sf"/>
</dbReference>
<protein>
    <recommendedName>
        <fullName evidence="7">Pru domain-containing protein</fullName>
    </recommendedName>
</protein>
<dbReference type="PANTHER" id="PTHR12225">
    <property type="entry name" value="ADHESION REGULATING MOLECULE 1 110 KDA CELL MEMBRANE GLYCOPROTEIN"/>
    <property type="match status" value="1"/>
</dbReference>
<dbReference type="GO" id="GO:0005737">
    <property type="term" value="C:cytoplasm"/>
    <property type="evidence" value="ECO:0007669"/>
    <property type="project" value="UniProtKB-SubCell"/>
</dbReference>
<dbReference type="PROSITE" id="PS51917">
    <property type="entry name" value="PRU"/>
    <property type="match status" value="1"/>
</dbReference>
<keyword evidence="3" id="KW-0963">Cytoplasm</keyword>
<organism evidence="9">
    <name type="scientific">Spathaspora passalidarum (strain NRRL Y-27907 / 11-Y1)</name>
    <dbReference type="NCBI Taxonomy" id="619300"/>
    <lineage>
        <taxon>Eukaryota</taxon>
        <taxon>Fungi</taxon>
        <taxon>Dikarya</taxon>
        <taxon>Ascomycota</taxon>
        <taxon>Saccharomycotina</taxon>
        <taxon>Pichiomycetes</taxon>
        <taxon>Debaryomycetaceae</taxon>
        <taxon>Spathaspora</taxon>
    </lineage>
</organism>
<dbReference type="OMA" id="CNTGRVI"/>
<keyword evidence="9" id="KW-1185">Reference proteome</keyword>
<evidence type="ECO:0000313" key="9">
    <source>
        <dbReference type="Proteomes" id="UP000000709"/>
    </source>
</evidence>
<dbReference type="KEGG" id="spaa:SPAPADRAFT_58128"/>
<name>G3AFL4_SPAPN</name>
<dbReference type="InterPro" id="IPR044868">
    <property type="entry name" value="Rpn13/ADRM1_Pru"/>
</dbReference>
<feature type="compositionally biased region" description="Acidic residues" evidence="6">
    <location>
        <begin position="133"/>
        <end position="153"/>
    </location>
</feature>
<dbReference type="PANTHER" id="PTHR12225:SF0">
    <property type="entry name" value="PROTEASOMAL UBIQUITIN RECEPTOR ADRM1"/>
    <property type="match status" value="1"/>
</dbReference>
<dbReference type="RefSeq" id="XP_007372415.1">
    <property type="nucleotide sequence ID" value="XM_007372353.1"/>
</dbReference>
<evidence type="ECO:0000313" key="8">
    <source>
        <dbReference type="EMBL" id="EGW35003.1"/>
    </source>
</evidence>
<dbReference type="eggNOG" id="KOG3037">
    <property type="taxonomic scope" value="Eukaryota"/>
</dbReference>
<evidence type="ECO:0000256" key="6">
    <source>
        <dbReference type="SAM" id="MobiDB-lite"/>
    </source>
</evidence>
<proteinExistence type="predicted"/>
<dbReference type="GO" id="GO:0005634">
    <property type="term" value="C:nucleus"/>
    <property type="evidence" value="ECO:0007669"/>
    <property type="project" value="UniProtKB-SubCell"/>
</dbReference>
<dbReference type="InParanoid" id="G3AFL4"/>
<dbReference type="Proteomes" id="UP000000709">
    <property type="component" value="Unassembled WGS sequence"/>
</dbReference>
<dbReference type="InterPro" id="IPR006773">
    <property type="entry name" value="Rpn13/ADRM1"/>
</dbReference>
<evidence type="ECO:0000256" key="5">
    <source>
        <dbReference type="ARBA" id="ARBA00023242"/>
    </source>
</evidence>
<reference evidence="8 9" key="1">
    <citation type="journal article" date="2011" name="Proc. Natl. Acad. Sci. U.S.A.">
        <title>Comparative genomics of xylose-fermenting fungi for enhanced biofuel production.</title>
        <authorList>
            <person name="Wohlbach D.J."/>
            <person name="Kuo A."/>
            <person name="Sato T.K."/>
            <person name="Potts K.M."/>
            <person name="Salamov A.A."/>
            <person name="LaButti K.M."/>
            <person name="Sun H."/>
            <person name="Clum A."/>
            <person name="Pangilinan J.L."/>
            <person name="Lindquist E.A."/>
            <person name="Lucas S."/>
            <person name="Lapidus A."/>
            <person name="Jin M."/>
            <person name="Gunawan C."/>
            <person name="Balan V."/>
            <person name="Dale B.E."/>
            <person name="Jeffries T.W."/>
            <person name="Zinkel R."/>
            <person name="Barry K.W."/>
            <person name="Grigoriev I.V."/>
            <person name="Gasch A.P."/>
        </authorList>
    </citation>
    <scope>NUCLEOTIDE SEQUENCE [LARGE SCALE GENOMIC DNA]</scope>
    <source>
        <strain evidence="9">NRRL Y-27907 / 11-Y1</strain>
    </source>
</reference>
<feature type="region of interest" description="Disordered" evidence="6">
    <location>
        <begin position="133"/>
        <end position="171"/>
    </location>
</feature>
<dbReference type="Gene3D" id="1.10.2020.20">
    <property type="match status" value="1"/>
</dbReference>
<keyword evidence="4" id="KW-0647">Proteasome</keyword>
<dbReference type="AlphaFoldDB" id="G3AFL4"/>
<dbReference type="InterPro" id="IPR038108">
    <property type="entry name" value="RPN13_DEUBAD_sf"/>
</dbReference>